<reference evidence="6 7" key="1">
    <citation type="submission" date="2023-09" db="EMBL/GenBank/DDBJ databases">
        <authorList>
            <person name="Rey-Velasco X."/>
        </authorList>
    </citation>
    <scope>NUCLEOTIDE SEQUENCE [LARGE SCALE GENOMIC DNA]</scope>
    <source>
        <strain evidence="6 7">W335</strain>
    </source>
</reference>
<dbReference type="PROSITE" id="PS51257">
    <property type="entry name" value="PROKAR_LIPOPROTEIN"/>
    <property type="match status" value="1"/>
</dbReference>
<dbReference type="Pfam" id="PF09864">
    <property type="entry name" value="MliC"/>
    <property type="match status" value="1"/>
</dbReference>
<dbReference type="SUPFAM" id="SSF141488">
    <property type="entry name" value="YdhA-like"/>
    <property type="match status" value="1"/>
</dbReference>
<name>A0ABU3C375_9GAMM</name>
<keyword evidence="3" id="KW-0564">Palmitate</keyword>
<keyword evidence="1" id="KW-0732">Signal</keyword>
<evidence type="ECO:0000313" key="6">
    <source>
        <dbReference type="EMBL" id="MDT0636009.1"/>
    </source>
</evidence>
<dbReference type="EMBL" id="JAVRIB010000016">
    <property type="protein sequence ID" value="MDT0636009.1"/>
    <property type="molecule type" value="Genomic_DNA"/>
</dbReference>
<gene>
    <name evidence="6" type="ORF">RM532_13720</name>
</gene>
<keyword evidence="7" id="KW-1185">Reference proteome</keyword>
<evidence type="ECO:0000259" key="5">
    <source>
        <dbReference type="Pfam" id="PF09864"/>
    </source>
</evidence>
<feature type="domain" description="C-type lysozyme inhibitor" evidence="5">
    <location>
        <begin position="28"/>
        <end position="90"/>
    </location>
</feature>
<dbReference type="InterPro" id="IPR036328">
    <property type="entry name" value="MliC_sf"/>
</dbReference>
<dbReference type="RefSeq" id="WP_311653904.1">
    <property type="nucleotide sequence ID" value="NZ_JAVRIB010000016.1"/>
</dbReference>
<dbReference type="Gene3D" id="2.40.128.200">
    <property type="match status" value="1"/>
</dbReference>
<evidence type="ECO:0000313" key="7">
    <source>
        <dbReference type="Proteomes" id="UP001251857"/>
    </source>
</evidence>
<evidence type="ECO:0000256" key="1">
    <source>
        <dbReference type="ARBA" id="ARBA00022729"/>
    </source>
</evidence>
<accession>A0ABU3C375</accession>
<dbReference type="InterPro" id="IPR018660">
    <property type="entry name" value="MliC"/>
</dbReference>
<keyword evidence="2" id="KW-0472">Membrane</keyword>
<organism evidence="6 7">
    <name type="scientific">Spectribacter hydrogenoxidans</name>
    <dbReference type="NCBI Taxonomy" id="3075608"/>
    <lineage>
        <taxon>Bacteria</taxon>
        <taxon>Pseudomonadati</taxon>
        <taxon>Pseudomonadota</taxon>
        <taxon>Gammaproteobacteria</taxon>
        <taxon>Salinisphaerales</taxon>
        <taxon>Salinisphaeraceae</taxon>
        <taxon>Spectribacter</taxon>
    </lineage>
</organism>
<evidence type="ECO:0000256" key="3">
    <source>
        <dbReference type="ARBA" id="ARBA00023139"/>
    </source>
</evidence>
<protein>
    <submittedName>
        <fullName evidence="6">MliC family protein</fullName>
    </submittedName>
</protein>
<proteinExistence type="predicted"/>
<evidence type="ECO:0000256" key="4">
    <source>
        <dbReference type="ARBA" id="ARBA00023288"/>
    </source>
</evidence>
<sequence length="207" mass="23052">MRFGLIAFLLTLVGCTESAEEAAGRLQYACPGQMFSVQPVASDRVVLERDRTRWSLPAVRSASGARYAADEVEFWDKGRIEAMITVDGTTHAPCILTSPLPDAGNHWRLQGNEPAWMVRLRDGQGAQRLQFVFGIGEPTVVQTDSIEHRRTTDGTRIYVAPSADLEIRLRADTCRNSMSGERHAWMAEVIWQDQTLRGCGDRQEGDS</sequence>
<evidence type="ECO:0000256" key="2">
    <source>
        <dbReference type="ARBA" id="ARBA00023136"/>
    </source>
</evidence>
<dbReference type="Proteomes" id="UP001251857">
    <property type="component" value="Unassembled WGS sequence"/>
</dbReference>
<comment type="caution">
    <text evidence="6">The sequence shown here is derived from an EMBL/GenBank/DDBJ whole genome shotgun (WGS) entry which is preliminary data.</text>
</comment>
<keyword evidence="4" id="KW-0449">Lipoprotein</keyword>